<gene>
    <name evidence="1" type="ORF">AVEN_161124_1</name>
</gene>
<name>A0A4Y2K4M8_ARAVE</name>
<dbReference type="AlphaFoldDB" id="A0A4Y2K4M8"/>
<sequence length="228" mass="25424">MKLKALIDTKANIDFNSIDPVIKPPSSLNPMPVMPQYDPTKGSIFSNVPYVTLFINTFLEAVCKTDILREVFDLSQTTAKQKGDFVRWYTEKVLREIDVENAAAIGEFAARAIAPNFDVLTRSIVAPAYSHMAANFLFVDGFLGMDNAEDLGLILAQSMVDSAIENMNSDPTSKFLALADGFVNFFRSLGLFTKTKAPLLGYYVGNEWFVAAVNYKQITRDVCERNMF</sequence>
<comment type="caution">
    <text evidence="1">The sequence shown here is derived from an EMBL/GenBank/DDBJ whole genome shotgun (WGS) entry which is preliminary data.</text>
</comment>
<evidence type="ECO:0000313" key="2">
    <source>
        <dbReference type="Proteomes" id="UP000499080"/>
    </source>
</evidence>
<proteinExistence type="predicted"/>
<accession>A0A4Y2K4M8</accession>
<reference evidence="1 2" key="1">
    <citation type="journal article" date="2019" name="Sci. Rep.">
        <title>Orb-weaving spider Araneus ventricosus genome elucidates the spidroin gene catalogue.</title>
        <authorList>
            <person name="Kono N."/>
            <person name="Nakamura H."/>
            <person name="Ohtoshi R."/>
            <person name="Moran D.A.P."/>
            <person name="Shinohara A."/>
            <person name="Yoshida Y."/>
            <person name="Fujiwara M."/>
            <person name="Mori M."/>
            <person name="Tomita M."/>
            <person name="Arakawa K."/>
        </authorList>
    </citation>
    <scope>NUCLEOTIDE SEQUENCE [LARGE SCALE GENOMIC DNA]</scope>
</reference>
<evidence type="ECO:0000313" key="1">
    <source>
        <dbReference type="EMBL" id="GBM96808.1"/>
    </source>
</evidence>
<dbReference type="EMBL" id="BGPR01004179">
    <property type="protein sequence ID" value="GBM96808.1"/>
    <property type="molecule type" value="Genomic_DNA"/>
</dbReference>
<keyword evidence="2" id="KW-1185">Reference proteome</keyword>
<protein>
    <submittedName>
        <fullName evidence="1">Uncharacterized protein</fullName>
    </submittedName>
</protein>
<dbReference type="Proteomes" id="UP000499080">
    <property type="component" value="Unassembled WGS sequence"/>
</dbReference>
<organism evidence="1 2">
    <name type="scientific">Araneus ventricosus</name>
    <name type="common">Orbweaver spider</name>
    <name type="synonym">Epeira ventricosa</name>
    <dbReference type="NCBI Taxonomy" id="182803"/>
    <lineage>
        <taxon>Eukaryota</taxon>
        <taxon>Metazoa</taxon>
        <taxon>Ecdysozoa</taxon>
        <taxon>Arthropoda</taxon>
        <taxon>Chelicerata</taxon>
        <taxon>Arachnida</taxon>
        <taxon>Araneae</taxon>
        <taxon>Araneomorphae</taxon>
        <taxon>Entelegynae</taxon>
        <taxon>Araneoidea</taxon>
        <taxon>Araneidae</taxon>
        <taxon>Araneus</taxon>
    </lineage>
</organism>